<reference evidence="3" key="1">
    <citation type="journal article" date="2021" name="Nat. Commun.">
        <title>Genetic determinants of endophytism in the Arabidopsis root mycobiome.</title>
        <authorList>
            <person name="Mesny F."/>
            <person name="Miyauchi S."/>
            <person name="Thiergart T."/>
            <person name="Pickel B."/>
            <person name="Atanasova L."/>
            <person name="Karlsson M."/>
            <person name="Huettel B."/>
            <person name="Barry K.W."/>
            <person name="Haridas S."/>
            <person name="Chen C."/>
            <person name="Bauer D."/>
            <person name="Andreopoulos W."/>
            <person name="Pangilinan J."/>
            <person name="LaButti K."/>
            <person name="Riley R."/>
            <person name="Lipzen A."/>
            <person name="Clum A."/>
            <person name="Drula E."/>
            <person name="Henrissat B."/>
            <person name="Kohler A."/>
            <person name="Grigoriev I.V."/>
            <person name="Martin F.M."/>
            <person name="Hacquard S."/>
        </authorList>
    </citation>
    <scope>NUCLEOTIDE SEQUENCE</scope>
    <source>
        <strain evidence="3">MPI-SDFR-AT-0120</strain>
    </source>
</reference>
<evidence type="ECO:0000256" key="1">
    <source>
        <dbReference type="SAM" id="MobiDB-lite"/>
    </source>
</evidence>
<evidence type="ECO:0008006" key="5">
    <source>
        <dbReference type="Google" id="ProtNLM"/>
    </source>
</evidence>
<organism evidence="3 4">
    <name type="scientific">Paraphoma chrysanthemicola</name>
    <dbReference type="NCBI Taxonomy" id="798071"/>
    <lineage>
        <taxon>Eukaryota</taxon>
        <taxon>Fungi</taxon>
        <taxon>Dikarya</taxon>
        <taxon>Ascomycota</taxon>
        <taxon>Pezizomycotina</taxon>
        <taxon>Dothideomycetes</taxon>
        <taxon>Pleosporomycetidae</taxon>
        <taxon>Pleosporales</taxon>
        <taxon>Pleosporineae</taxon>
        <taxon>Phaeosphaeriaceae</taxon>
        <taxon>Paraphoma</taxon>
    </lineage>
</organism>
<dbReference type="EMBL" id="JAGMVJ010000033">
    <property type="protein sequence ID" value="KAH7067861.1"/>
    <property type="molecule type" value="Genomic_DNA"/>
</dbReference>
<proteinExistence type="predicted"/>
<evidence type="ECO:0000256" key="2">
    <source>
        <dbReference type="SAM" id="SignalP"/>
    </source>
</evidence>
<feature type="region of interest" description="Disordered" evidence="1">
    <location>
        <begin position="17"/>
        <end position="38"/>
    </location>
</feature>
<protein>
    <recommendedName>
        <fullName evidence="5">Cyanovirin-N domain-containing protein</fullName>
    </recommendedName>
</protein>
<evidence type="ECO:0000313" key="3">
    <source>
        <dbReference type="EMBL" id="KAH7067861.1"/>
    </source>
</evidence>
<accession>A0A8K0QRD5</accession>
<feature type="chain" id="PRO_5035437671" description="Cyanovirin-N domain-containing protein" evidence="2">
    <location>
        <begin position="17"/>
        <end position="118"/>
    </location>
</feature>
<dbReference type="AlphaFoldDB" id="A0A8K0QRD5"/>
<comment type="caution">
    <text evidence="3">The sequence shown here is derived from an EMBL/GenBank/DDBJ whole genome shotgun (WGS) entry which is preliminary data.</text>
</comment>
<keyword evidence="4" id="KW-1185">Reference proteome</keyword>
<gene>
    <name evidence="3" type="ORF">FB567DRAFT_585252</name>
</gene>
<name>A0A8K0QRD5_9PLEO</name>
<evidence type="ECO:0000313" key="4">
    <source>
        <dbReference type="Proteomes" id="UP000813461"/>
    </source>
</evidence>
<dbReference type="Proteomes" id="UP000813461">
    <property type="component" value="Unassembled WGS sequence"/>
</dbReference>
<keyword evidence="2" id="KW-0732">Signal</keyword>
<sequence length="118" mass="12384">MKLALLVSMMLGIATASPSSSVGESEAGLETRQNSRTVCSNENRPGSLILRSATSAGFCYNLCRSNSAKLTLGLTIESQQSCLFFRANTGLALAVNVENGNMLLYLSPVLTSSTGFGL</sequence>
<feature type="signal peptide" evidence="2">
    <location>
        <begin position="1"/>
        <end position="16"/>
    </location>
</feature>